<dbReference type="GO" id="GO:0005576">
    <property type="term" value="C:extracellular region"/>
    <property type="evidence" value="ECO:0007669"/>
    <property type="project" value="TreeGrafter"/>
</dbReference>
<dbReference type="AlphaFoldDB" id="A0AAD6V4U8"/>
<protein>
    <submittedName>
        <fullName evidence="1">Uncharacterized protein</fullName>
    </submittedName>
</protein>
<keyword evidence="2" id="KW-1185">Reference proteome</keyword>
<accession>A0AAD6V4U8</accession>
<dbReference type="PANTHER" id="PTHR38123:SF1">
    <property type="entry name" value="HYDROPHOBIC SURFACE BINDING PROTEIN"/>
    <property type="match status" value="1"/>
</dbReference>
<comment type="caution">
    <text evidence="1">The sequence shown here is derived from an EMBL/GenBank/DDBJ whole genome shotgun (WGS) entry which is preliminary data.</text>
</comment>
<evidence type="ECO:0000313" key="2">
    <source>
        <dbReference type="Proteomes" id="UP001219525"/>
    </source>
</evidence>
<name>A0AAD6V4U8_9AGAR</name>
<evidence type="ECO:0000313" key="1">
    <source>
        <dbReference type="EMBL" id="KAJ7203040.1"/>
    </source>
</evidence>
<dbReference type="Pfam" id="PF12296">
    <property type="entry name" value="HsbA"/>
    <property type="match status" value="1"/>
</dbReference>
<dbReference type="PANTHER" id="PTHR38123">
    <property type="entry name" value="CELL WALL SERINE-THREONINE-RICH GALACTOMANNOPROTEIN MP1 (AFU_ORTHOLOGUE AFUA_4G03240)"/>
    <property type="match status" value="1"/>
</dbReference>
<proteinExistence type="predicted"/>
<organism evidence="1 2">
    <name type="scientific">Mycena pura</name>
    <dbReference type="NCBI Taxonomy" id="153505"/>
    <lineage>
        <taxon>Eukaryota</taxon>
        <taxon>Fungi</taxon>
        <taxon>Dikarya</taxon>
        <taxon>Basidiomycota</taxon>
        <taxon>Agaricomycotina</taxon>
        <taxon>Agaricomycetes</taxon>
        <taxon>Agaricomycetidae</taxon>
        <taxon>Agaricales</taxon>
        <taxon>Marasmiineae</taxon>
        <taxon>Mycenaceae</taxon>
        <taxon>Mycena</taxon>
    </lineage>
</organism>
<reference evidence="1" key="1">
    <citation type="submission" date="2023-03" db="EMBL/GenBank/DDBJ databases">
        <title>Massive genome expansion in bonnet fungi (Mycena s.s.) driven by repeated elements and novel gene families across ecological guilds.</title>
        <authorList>
            <consortium name="Lawrence Berkeley National Laboratory"/>
            <person name="Harder C.B."/>
            <person name="Miyauchi S."/>
            <person name="Viragh M."/>
            <person name="Kuo A."/>
            <person name="Thoen E."/>
            <person name="Andreopoulos B."/>
            <person name="Lu D."/>
            <person name="Skrede I."/>
            <person name="Drula E."/>
            <person name="Henrissat B."/>
            <person name="Morin E."/>
            <person name="Kohler A."/>
            <person name="Barry K."/>
            <person name="LaButti K."/>
            <person name="Morin E."/>
            <person name="Salamov A."/>
            <person name="Lipzen A."/>
            <person name="Mereny Z."/>
            <person name="Hegedus B."/>
            <person name="Baldrian P."/>
            <person name="Stursova M."/>
            <person name="Weitz H."/>
            <person name="Taylor A."/>
            <person name="Grigoriev I.V."/>
            <person name="Nagy L.G."/>
            <person name="Martin F."/>
            <person name="Kauserud H."/>
        </authorList>
    </citation>
    <scope>NUCLEOTIDE SEQUENCE</scope>
    <source>
        <strain evidence="1">9144</strain>
    </source>
</reference>
<dbReference type="EMBL" id="JARJCW010000052">
    <property type="protein sequence ID" value="KAJ7203040.1"/>
    <property type="molecule type" value="Genomic_DNA"/>
</dbReference>
<sequence>ATSDVQATGPLTEEDCLSILQALETVVSILVQILKDLVAKKPAFGGQPISGLIALILEDIQSLRNAIIALINALIDECPADLGAEAGELQDELTVAFASAVDAYSS</sequence>
<dbReference type="Gene3D" id="1.20.1280.140">
    <property type="match status" value="1"/>
</dbReference>
<dbReference type="InterPro" id="IPR021054">
    <property type="entry name" value="Cell_wall_mannoprotein_1"/>
</dbReference>
<gene>
    <name evidence="1" type="ORF">GGX14DRAFT_462005</name>
</gene>
<dbReference type="Proteomes" id="UP001219525">
    <property type="component" value="Unassembled WGS sequence"/>
</dbReference>
<feature type="non-terminal residue" evidence="1">
    <location>
        <position position="1"/>
    </location>
</feature>